<proteinExistence type="inferred from homology"/>
<evidence type="ECO:0000256" key="2">
    <source>
        <dbReference type="ARBA" id="ARBA00022980"/>
    </source>
</evidence>
<dbReference type="SUPFAM" id="SSF143034">
    <property type="entry name" value="L35p-like"/>
    <property type="match status" value="1"/>
</dbReference>
<dbReference type="InterPro" id="IPR001706">
    <property type="entry name" value="Ribosomal_bL35"/>
</dbReference>
<dbReference type="AlphaFoldDB" id="A0A0G1AEK0"/>
<reference evidence="6 7" key="1">
    <citation type="journal article" date="2015" name="Nature">
        <title>rRNA introns, odd ribosomes, and small enigmatic genomes across a large radiation of phyla.</title>
        <authorList>
            <person name="Brown C.T."/>
            <person name="Hug L.A."/>
            <person name="Thomas B.C."/>
            <person name="Sharon I."/>
            <person name="Castelle C.J."/>
            <person name="Singh A."/>
            <person name="Wilkins M.J."/>
            <person name="Williams K.H."/>
            <person name="Banfield J.F."/>
        </authorList>
    </citation>
    <scope>NUCLEOTIDE SEQUENCE [LARGE SCALE GENOMIC DNA]</scope>
</reference>
<accession>A0A0G1AEK0</accession>
<protein>
    <recommendedName>
        <fullName evidence="4">Large ribosomal subunit protein bL35</fullName>
    </recommendedName>
</protein>
<dbReference type="GO" id="GO:0006412">
    <property type="term" value="P:translation"/>
    <property type="evidence" value="ECO:0007669"/>
    <property type="project" value="UniProtKB-UniRule"/>
</dbReference>
<dbReference type="EMBL" id="LCCN01000006">
    <property type="protein sequence ID" value="KKS32556.1"/>
    <property type="molecule type" value="Genomic_DNA"/>
</dbReference>
<dbReference type="GO" id="GO:0003735">
    <property type="term" value="F:structural constituent of ribosome"/>
    <property type="evidence" value="ECO:0007669"/>
    <property type="project" value="InterPro"/>
</dbReference>
<comment type="similarity">
    <text evidence="1 4 5">Belongs to the bacterial ribosomal protein bL35 family.</text>
</comment>
<comment type="caution">
    <text evidence="6">The sequence shown here is derived from an EMBL/GenBank/DDBJ whole genome shotgun (WGS) entry which is preliminary data.</text>
</comment>
<dbReference type="PROSITE" id="PS00936">
    <property type="entry name" value="RIBOSOMAL_L35"/>
    <property type="match status" value="1"/>
</dbReference>
<sequence length="64" mass="7668">MKQKTRKSVSKRFKITKTGKVLHRSAFARHLRRKKSASQLRRQNKLRQMIGPRARRIRRMLAIA</sequence>
<dbReference type="PRINTS" id="PR00064">
    <property type="entry name" value="RIBOSOMALL35"/>
</dbReference>
<evidence type="ECO:0000256" key="5">
    <source>
        <dbReference type="RuleBase" id="RU000568"/>
    </source>
</evidence>
<name>A0A0G1AEK0_9BACT</name>
<dbReference type="GO" id="GO:0005840">
    <property type="term" value="C:ribosome"/>
    <property type="evidence" value="ECO:0007669"/>
    <property type="project" value="UniProtKB-KW"/>
</dbReference>
<dbReference type="Proteomes" id="UP000034160">
    <property type="component" value="Unassembled WGS sequence"/>
</dbReference>
<evidence type="ECO:0000256" key="3">
    <source>
        <dbReference type="ARBA" id="ARBA00023274"/>
    </source>
</evidence>
<dbReference type="STRING" id="1618356.UU93_C0006G0035"/>
<evidence type="ECO:0000256" key="1">
    <source>
        <dbReference type="ARBA" id="ARBA00006598"/>
    </source>
</evidence>
<evidence type="ECO:0000313" key="6">
    <source>
        <dbReference type="EMBL" id="KKS32556.1"/>
    </source>
</evidence>
<dbReference type="Pfam" id="PF01632">
    <property type="entry name" value="Ribosomal_L35p"/>
    <property type="match status" value="1"/>
</dbReference>
<evidence type="ECO:0000313" key="7">
    <source>
        <dbReference type="Proteomes" id="UP000034160"/>
    </source>
</evidence>
<dbReference type="GO" id="GO:1990904">
    <property type="term" value="C:ribonucleoprotein complex"/>
    <property type="evidence" value="ECO:0007669"/>
    <property type="project" value="UniProtKB-KW"/>
</dbReference>
<keyword evidence="2 4" id="KW-0689">Ribosomal protein</keyword>
<dbReference type="HAMAP" id="MF_00514">
    <property type="entry name" value="Ribosomal_bL35"/>
    <property type="match status" value="1"/>
</dbReference>
<keyword evidence="3 4" id="KW-0687">Ribonucleoprotein</keyword>
<dbReference type="InterPro" id="IPR037229">
    <property type="entry name" value="Ribosomal_bL35_sf"/>
</dbReference>
<organism evidence="6 7">
    <name type="scientific">Candidatus Amesbacteria bacterium GW2011_GWA2_42_12</name>
    <dbReference type="NCBI Taxonomy" id="1618356"/>
    <lineage>
        <taxon>Bacteria</taxon>
        <taxon>Candidatus Amesiibacteriota</taxon>
    </lineage>
</organism>
<dbReference type="Gene3D" id="4.10.410.60">
    <property type="match status" value="1"/>
</dbReference>
<gene>
    <name evidence="4" type="primary">rpmI</name>
    <name evidence="6" type="ORF">UU93_C0006G0035</name>
</gene>
<dbReference type="InterPro" id="IPR021137">
    <property type="entry name" value="Ribosomal_bL35-like"/>
</dbReference>
<evidence type="ECO:0000256" key="4">
    <source>
        <dbReference type="HAMAP-Rule" id="MF_00514"/>
    </source>
</evidence>
<dbReference type="InterPro" id="IPR018265">
    <property type="entry name" value="Ribosomal_bL35_CS"/>
</dbReference>